<dbReference type="AlphaFoldDB" id="A0AAV4D5T6"/>
<reference evidence="1 2" key="1">
    <citation type="journal article" date="2021" name="Elife">
        <title>Chloroplast acquisition without the gene transfer in kleptoplastic sea slugs, Plakobranchus ocellatus.</title>
        <authorList>
            <person name="Maeda T."/>
            <person name="Takahashi S."/>
            <person name="Yoshida T."/>
            <person name="Shimamura S."/>
            <person name="Takaki Y."/>
            <person name="Nagai Y."/>
            <person name="Toyoda A."/>
            <person name="Suzuki Y."/>
            <person name="Arimoto A."/>
            <person name="Ishii H."/>
            <person name="Satoh N."/>
            <person name="Nishiyama T."/>
            <person name="Hasebe M."/>
            <person name="Maruyama T."/>
            <person name="Minagawa J."/>
            <person name="Obokata J."/>
            <person name="Shigenobu S."/>
        </authorList>
    </citation>
    <scope>NUCLEOTIDE SEQUENCE [LARGE SCALE GENOMIC DNA]</scope>
</reference>
<comment type="caution">
    <text evidence="1">The sequence shown here is derived from an EMBL/GenBank/DDBJ whole genome shotgun (WGS) entry which is preliminary data.</text>
</comment>
<accession>A0AAV4D5T6</accession>
<gene>
    <name evidence="1" type="ORF">PoB_006594600</name>
</gene>
<proteinExistence type="predicted"/>
<organism evidence="1 2">
    <name type="scientific">Plakobranchus ocellatus</name>
    <dbReference type="NCBI Taxonomy" id="259542"/>
    <lineage>
        <taxon>Eukaryota</taxon>
        <taxon>Metazoa</taxon>
        <taxon>Spiralia</taxon>
        <taxon>Lophotrochozoa</taxon>
        <taxon>Mollusca</taxon>
        <taxon>Gastropoda</taxon>
        <taxon>Heterobranchia</taxon>
        <taxon>Euthyneura</taxon>
        <taxon>Panpulmonata</taxon>
        <taxon>Sacoglossa</taxon>
        <taxon>Placobranchoidea</taxon>
        <taxon>Plakobranchidae</taxon>
        <taxon>Plakobranchus</taxon>
    </lineage>
</organism>
<dbReference type="Proteomes" id="UP000735302">
    <property type="component" value="Unassembled WGS sequence"/>
</dbReference>
<keyword evidence="2" id="KW-1185">Reference proteome</keyword>
<dbReference type="EMBL" id="BLXT01007498">
    <property type="protein sequence ID" value="GFO39441.1"/>
    <property type="molecule type" value="Genomic_DNA"/>
</dbReference>
<sequence>MSNSFTETQKFLTDTNEAPHLNQRLAGKSLRVVPCRVQVLIRLSGTGTGEHSVRCSDTVCPQQGDLKRSGPPSAKAPVTELELATVRFLQMLGRVRYPLCHQCFKRDIVGGN</sequence>
<evidence type="ECO:0000313" key="1">
    <source>
        <dbReference type="EMBL" id="GFO39441.1"/>
    </source>
</evidence>
<evidence type="ECO:0000313" key="2">
    <source>
        <dbReference type="Proteomes" id="UP000735302"/>
    </source>
</evidence>
<protein>
    <submittedName>
        <fullName evidence="1">Uncharacterized protein</fullName>
    </submittedName>
</protein>
<name>A0AAV4D5T6_9GAST</name>